<dbReference type="GO" id="GO:0003677">
    <property type="term" value="F:DNA binding"/>
    <property type="evidence" value="ECO:0007669"/>
    <property type="project" value="InterPro"/>
</dbReference>
<dbReference type="CDD" id="cd06127">
    <property type="entry name" value="DEDDh"/>
    <property type="match status" value="1"/>
</dbReference>
<dbReference type="NCBIfam" id="TIGR00573">
    <property type="entry name" value="dnaq"/>
    <property type="match status" value="1"/>
</dbReference>
<name>A0A1F4U8Y6_UNCSA</name>
<dbReference type="SUPFAM" id="SSF53098">
    <property type="entry name" value="Ribonuclease H-like"/>
    <property type="match status" value="1"/>
</dbReference>
<dbReference type="FunFam" id="3.30.420.10:FF:000045">
    <property type="entry name" value="3'-5' exonuclease DinG"/>
    <property type="match status" value="1"/>
</dbReference>
<sequence length="212" mass="24533">MITSLLESTEFQKLEKEYKFLSRAREKLDELPALPYIILDVETTGLDPQKHELTEIAALKIEKQEIVDVFNTLIKPKQKISYKITQLTGITEEMVSGQPSFSDIVPKFLQYVKGYNLVAHNAEFDLSFIRHHLSLNKKEINNPVLCSLKLSRFLLKTHNHKLHTVAGHFGITAQNRHRALGDVETLYQAWFKLLELAKTKNIYDLEELRKIC</sequence>
<evidence type="ECO:0000313" key="3">
    <source>
        <dbReference type="EMBL" id="OGC40753.1"/>
    </source>
</evidence>
<evidence type="ECO:0000259" key="2">
    <source>
        <dbReference type="SMART" id="SM00479"/>
    </source>
</evidence>
<keyword evidence="1" id="KW-0540">Nuclease</keyword>
<feature type="domain" description="Exonuclease" evidence="2">
    <location>
        <begin position="35"/>
        <end position="199"/>
    </location>
</feature>
<reference evidence="3 4" key="1">
    <citation type="journal article" date="2016" name="Nat. Commun.">
        <title>Thousands of microbial genomes shed light on interconnected biogeochemical processes in an aquifer system.</title>
        <authorList>
            <person name="Anantharaman K."/>
            <person name="Brown C.T."/>
            <person name="Hug L.A."/>
            <person name="Sharon I."/>
            <person name="Castelle C.J."/>
            <person name="Probst A.J."/>
            <person name="Thomas B.C."/>
            <person name="Singh A."/>
            <person name="Wilkins M.J."/>
            <person name="Karaoz U."/>
            <person name="Brodie E.L."/>
            <person name="Williams K.H."/>
            <person name="Hubbard S.S."/>
            <person name="Banfield J.F."/>
        </authorList>
    </citation>
    <scope>NUCLEOTIDE SEQUENCE [LARGE SCALE GENOMIC DNA]</scope>
</reference>
<keyword evidence="1" id="KW-0378">Hydrolase</keyword>
<protein>
    <recommendedName>
        <fullName evidence="2">Exonuclease domain-containing protein</fullName>
    </recommendedName>
</protein>
<dbReference type="AlphaFoldDB" id="A0A1F4U8Y6"/>
<dbReference type="InterPro" id="IPR006054">
    <property type="entry name" value="DnaQ"/>
</dbReference>
<dbReference type="GO" id="GO:0003887">
    <property type="term" value="F:DNA-directed DNA polymerase activity"/>
    <property type="evidence" value="ECO:0007669"/>
    <property type="project" value="InterPro"/>
</dbReference>
<evidence type="ECO:0000256" key="1">
    <source>
        <dbReference type="ARBA" id="ARBA00022839"/>
    </source>
</evidence>
<dbReference type="InterPro" id="IPR012337">
    <property type="entry name" value="RNaseH-like_sf"/>
</dbReference>
<accession>A0A1F4U8Y6</accession>
<dbReference type="Pfam" id="PF00929">
    <property type="entry name" value="RNase_T"/>
    <property type="match status" value="1"/>
</dbReference>
<evidence type="ECO:0000313" key="4">
    <source>
        <dbReference type="Proteomes" id="UP000179242"/>
    </source>
</evidence>
<dbReference type="InterPro" id="IPR036397">
    <property type="entry name" value="RNaseH_sf"/>
</dbReference>
<dbReference type="PANTHER" id="PTHR30231:SF41">
    <property type="entry name" value="DNA POLYMERASE III SUBUNIT EPSILON"/>
    <property type="match status" value="1"/>
</dbReference>
<dbReference type="GO" id="GO:0008408">
    <property type="term" value="F:3'-5' exonuclease activity"/>
    <property type="evidence" value="ECO:0007669"/>
    <property type="project" value="TreeGrafter"/>
</dbReference>
<keyword evidence="1" id="KW-0269">Exonuclease</keyword>
<dbReference type="PANTHER" id="PTHR30231">
    <property type="entry name" value="DNA POLYMERASE III SUBUNIT EPSILON"/>
    <property type="match status" value="1"/>
</dbReference>
<dbReference type="InterPro" id="IPR013520">
    <property type="entry name" value="Ribonucl_H"/>
</dbReference>
<dbReference type="Gene3D" id="3.30.420.10">
    <property type="entry name" value="Ribonuclease H-like superfamily/Ribonuclease H"/>
    <property type="match status" value="1"/>
</dbReference>
<dbReference type="Proteomes" id="UP000179242">
    <property type="component" value="Unassembled WGS sequence"/>
</dbReference>
<organism evidence="3 4">
    <name type="scientific">candidate division WOR-1 bacterium RIFOXYC2_FULL_46_14</name>
    <dbReference type="NCBI Taxonomy" id="1802587"/>
    <lineage>
        <taxon>Bacteria</taxon>
        <taxon>Bacillati</taxon>
        <taxon>Saganbacteria</taxon>
    </lineage>
</organism>
<dbReference type="GO" id="GO:0005829">
    <property type="term" value="C:cytosol"/>
    <property type="evidence" value="ECO:0007669"/>
    <property type="project" value="TreeGrafter"/>
</dbReference>
<comment type="caution">
    <text evidence="3">The sequence shown here is derived from an EMBL/GenBank/DDBJ whole genome shotgun (WGS) entry which is preliminary data.</text>
</comment>
<dbReference type="GO" id="GO:0045004">
    <property type="term" value="P:DNA replication proofreading"/>
    <property type="evidence" value="ECO:0007669"/>
    <property type="project" value="TreeGrafter"/>
</dbReference>
<dbReference type="SMART" id="SM00479">
    <property type="entry name" value="EXOIII"/>
    <property type="match status" value="1"/>
</dbReference>
<gene>
    <name evidence="3" type="ORF">A2438_00435</name>
</gene>
<proteinExistence type="predicted"/>
<dbReference type="EMBL" id="MEUJ01000002">
    <property type="protein sequence ID" value="OGC40753.1"/>
    <property type="molecule type" value="Genomic_DNA"/>
</dbReference>